<evidence type="ECO:0000313" key="3">
    <source>
        <dbReference type="Proteomes" id="UP000307440"/>
    </source>
</evidence>
<reference evidence="2 3" key="1">
    <citation type="journal article" date="2019" name="Nat. Ecol. Evol.">
        <title>Megaphylogeny resolves global patterns of mushroom evolution.</title>
        <authorList>
            <person name="Varga T."/>
            <person name="Krizsan K."/>
            <person name="Foldi C."/>
            <person name="Dima B."/>
            <person name="Sanchez-Garcia M."/>
            <person name="Sanchez-Ramirez S."/>
            <person name="Szollosi G.J."/>
            <person name="Szarkandi J.G."/>
            <person name="Papp V."/>
            <person name="Albert L."/>
            <person name="Andreopoulos W."/>
            <person name="Angelini C."/>
            <person name="Antonin V."/>
            <person name="Barry K.W."/>
            <person name="Bougher N.L."/>
            <person name="Buchanan P."/>
            <person name="Buyck B."/>
            <person name="Bense V."/>
            <person name="Catcheside P."/>
            <person name="Chovatia M."/>
            <person name="Cooper J."/>
            <person name="Damon W."/>
            <person name="Desjardin D."/>
            <person name="Finy P."/>
            <person name="Geml J."/>
            <person name="Haridas S."/>
            <person name="Hughes K."/>
            <person name="Justo A."/>
            <person name="Karasinski D."/>
            <person name="Kautmanova I."/>
            <person name="Kiss B."/>
            <person name="Kocsube S."/>
            <person name="Kotiranta H."/>
            <person name="LaButti K.M."/>
            <person name="Lechner B.E."/>
            <person name="Liimatainen K."/>
            <person name="Lipzen A."/>
            <person name="Lukacs Z."/>
            <person name="Mihaltcheva S."/>
            <person name="Morgado L.N."/>
            <person name="Niskanen T."/>
            <person name="Noordeloos M.E."/>
            <person name="Ohm R.A."/>
            <person name="Ortiz-Santana B."/>
            <person name="Ovrebo C."/>
            <person name="Racz N."/>
            <person name="Riley R."/>
            <person name="Savchenko A."/>
            <person name="Shiryaev A."/>
            <person name="Soop K."/>
            <person name="Spirin V."/>
            <person name="Szebenyi C."/>
            <person name="Tomsovsky M."/>
            <person name="Tulloss R.E."/>
            <person name="Uehling J."/>
            <person name="Grigoriev I.V."/>
            <person name="Vagvolgyi C."/>
            <person name="Papp T."/>
            <person name="Martin F.M."/>
            <person name="Miettinen O."/>
            <person name="Hibbett D.S."/>
            <person name="Nagy L.G."/>
        </authorList>
    </citation>
    <scope>NUCLEOTIDE SEQUENCE [LARGE SCALE GENOMIC DNA]</scope>
    <source>
        <strain evidence="2 3">CBS 121175</strain>
    </source>
</reference>
<dbReference type="STRING" id="230819.A0A5C3KMP7"/>
<accession>A0A5C3KMP7</accession>
<organism evidence="2 3">
    <name type="scientific">Coprinopsis marcescibilis</name>
    <name type="common">Agaric fungus</name>
    <name type="synonym">Psathyrella marcescibilis</name>
    <dbReference type="NCBI Taxonomy" id="230819"/>
    <lineage>
        <taxon>Eukaryota</taxon>
        <taxon>Fungi</taxon>
        <taxon>Dikarya</taxon>
        <taxon>Basidiomycota</taxon>
        <taxon>Agaricomycotina</taxon>
        <taxon>Agaricomycetes</taxon>
        <taxon>Agaricomycetidae</taxon>
        <taxon>Agaricales</taxon>
        <taxon>Agaricineae</taxon>
        <taxon>Psathyrellaceae</taxon>
        <taxon>Coprinopsis</taxon>
    </lineage>
</organism>
<evidence type="ECO:0008006" key="4">
    <source>
        <dbReference type="Google" id="ProtNLM"/>
    </source>
</evidence>
<name>A0A5C3KMP7_COPMA</name>
<protein>
    <recommendedName>
        <fullName evidence="4">F-box domain-containing protein</fullName>
    </recommendedName>
</protein>
<keyword evidence="3" id="KW-1185">Reference proteome</keyword>
<dbReference type="OrthoDB" id="2847640at2759"/>
<feature type="region of interest" description="Disordered" evidence="1">
    <location>
        <begin position="526"/>
        <end position="563"/>
    </location>
</feature>
<dbReference type="AlphaFoldDB" id="A0A5C3KMP7"/>
<proteinExistence type="predicted"/>
<gene>
    <name evidence="2" type="ORF">FA15DRAFT_688697</name>
</gene>
<evidence type="ECO:0000256" key="1">
    <source>
        <dbReference type="SAM" id="MobiDB-lite"/>
    </source>
</evidence>
<sequence>MHPRPRQTDLLTTKLPPELIIDIFTRVLQPPARTHWTAYTPPHTPLTPFFFAKICAHWRVLTQGAPELWGSLTLTLHPRHYPTQVALLREWLVVRSGGRPLDVILRGRGEGAGDAEGDAEDAEAGWWEMHPPREVVRLLAGASRRWRSADLFIPALCYPDLACMHRAIDGGQGGALPLLQVLTLRAPDGLHAQTSHPAALFADAPNLVRLALKGLCPPPSGPQLPLSNLTHLSAQDLSVSECYRTLRAAPALQAVRLDCVHQAGEFVYAAGEAIVLEALRRLEVRNVGNGVARAVLGSLVVPRLEEVCVGLGFSFEDRERFGMGCVVDLVRRGVQYGGGEGRSACGARTGAGVRRMEVVNVRLVEEELVDCLEVMPGLEELVLHVEYPKTSQGMFISDVFLGALVGSGTPSGGYGVFDKPLVPKLRVLEYSGPVDVSGRALQTMLEVRTGAVRIPGCAPVAKLERVYIESTSGVNLSREVQVALKGLSAGAVGQGGGGLDLTLTNGYVSWIHDDWVTVRQNPKGAPSLEPLVFGGDRSRSNMHSHSSSGSITSGGGGVRTSGVGASSSLTVGLKKVLLSRRSQTPGVPPPRKPLTNPLARP</sequence>
<feature type="compositionally biased region" description="Low complexity" evidence="1">
    <location>
        <begin position="541"/>
        <end position="551"/>
    </location>
</feature>
<dbReference type="Proteomes" id="UP000307440">
    <property type="component" value="Unassembled WGS sequence"/>
</dbReference>
<dbReference type="EMBL" id="ML210264">
    <property type="protein sequence ID" value="TFK21564.1"/>
    <property type="molecule type" value="Genomic_DNA"/>
</dbReference>
<feature type="region of interest" description="Disordered" evidence="1">
    <location>
        <begin position="578"/>
        <end position="601"/>
    </location>
</feature>
<evidence type="ECO:0000313" key="2">
    <source>
        <dbReference type="EMBL" id="TFK21564.1"/>
    </source>
</evidence>